<keyword evidence="7" id="KW-1133">Transmembrane helix</keyword>
<protein>
    <submittedName>
        <fullName evidence="9">Membrane protein</fullName>
    </submittedName>
</protein>
<dbReference type="Proteomes" id="UP000466187">
    <property type="component" value="Chromosome"/>
</dbReference>
<dbReference type="EMBL" id="AP022608">
    <property type="protein sequence ID" value="BBZ19534.1"/>
    <property type="molecule type" value="Genomic_DNA"/>
</dbReference>
<feature type="region of interest" description="Disordered" evidence="6">
    <location>
        <begin position="28"/>
        <end position="66"/>
    </location>
</feature>
<proteinExistence type="predicted"/>
<evidence type="ECO:0000256" key="5">
    <source>
        <dbReference type="ARBA" id="ARBA00023284"/>
    </source>
</evidence>
<accession>A0A7I7WPX7</accession>
<name>A0A7I7WPX7_MYCGU</name>
<evidence type="ECO:0000256" key="1">
    <source>
        <dbReference type="ARBA" id="ARBA00004196"/>
    </source>
</evidence>
<dbReference type="InterPro" id="IPR013766">
    <property type="entry name" value="Thioredoxin_domain"/>
</dbReference>
<reference evidence="9 10" key="1">
    <citation type="journal article" date="2019" name="Emerg. Microbes Infect.">
        <title>Comprehensive subspecies identification of 175 nontuberculous mycobacteria species based on 7547 genomic profiles.</title>
        <authorList>
            <person name="Matsumoto Y."/>
            <person name="Kinjo T."/>
            <person name="Motooka D."/>
            <person name="Nabeya D."/>
            <person name="Jung N."/>
            <person name="Uechi K."/>
            <person name="Horii T."/>
            <person name="Iida T."/>
            <person name="Fujita J."/>
            <person name="Nakamura S."/>
        </authorList>
    </citation>
    <scope>NUCLEOTIDE SEQUENCE [LARGE SCALE GENOMIC DNA]</scope>
    <source>
        <strain evidence="9 10">JCM 12688</strain>
    </source>
</reference>
<dbReference type="InterPro" id="IPR017937">
    <property type="entry name" value="Thioredoxin_CS"/>
</dbReference>
<keyword evidence="4" id="KW-1015">Disulfide bond</keyword>
<keyword evidence="7" id="KW-0812">Transmembrane</keyword>
<dbReference type="PANTHER" id="PTHR42852">
    <property type="entry name" value="THIOL:DISULFIDE INTERCHANGE PROTEIN DSBE"/>
    <property type="match status" value="1"/>
</dbReference>
<dbReference type="InterPro" id="IPR050553">
    <property type="entry name" value="Thioredoxin_ResA/DsbE_sf"/>
</dbReference>
<evidence type="ECO:0000313" key="10">
    <source>
        <dbReference type="Proteomes" id="UP000466187"/>
    </source>
</evidence>
<keyword evidence="3" id="KW-0735">Signal-anchor</keyword>
<feature type="transmembrane region" description="Helical" evidence="7">
    <location>
        <begin position="7"/>
        <end position="26"/>
    </location>
</feature>
<evidence type="ECO:0000256" key="6">
    <source>
        <dbReference type="SAM" id="MobiDB-lite"/>
    </source>
</evidence>
<dbReference type="RefSeq" id="WP_163688487.1">
    <property type="nucleotide sequence ID" value="NZ_AP022608.1"/>
</dbReference>
<dbReference type="GO" id="GO:0016491">
    <property type="term" value="F:oxidoreductase activity"/>
    <property type="evidence" value="ECO:0007669"/>
    <property type="project" value="InterPro"/>
</dbReference>
<dbReference type="InterPro" id="IPR013740">
    <property type="entry name" value="Redoxin"/>
</dbReference>
<evidence type="ECO:0000259" key="8">
    <source>
        <dbReference type="PROSITE" id="PS51352"/>
    </source>
</evidence>
<dbReference type="AlphaFoldDB" id="A0A7I7WPX7"/>
<keyword evidence="2" id="KW-0201">Cytochrome c-type biogenesis</keyword>
<dbReference type="PROSITE" id="PS51352">
    <property type="entry name" value="THIOREDOXIN_2"/>
    <property type="match status" value="1"/>
</dbReference>
<evidence type="ECO:0000313" key="9">
    <source>
        <dbReference type="EMBL" id="BBZ19534.1"/>
    </source>
</evidence>
<gene>
    <name evidence="9" type="ORF">MGAD_38690</name>
</gene>
<dbReference type="SUPFAM" id="SSF52833">
    <property type="entry name" value="Thioredoxin-like"/>
    <property type="match status" value="1"/>
</dbReference>
<dbReference type="PANTHER" id="PTHR42852:SF6">
    <property type="entry name" value="THIOL:DISULFIDE INTERCHANGE PROTEIN DSBE"/>
    <property type="match status" value="1"/>
</dbReference>
<dbReference type="CDD" id="cd02966">
    <property type="entry name" value="TlpA_like_family"/>
    <property type="match status" value="1"/>
</dbReference>
<evidence type="ECO:0000256" key="2">
    <source>
        <dbReference type="ARBA" id="ARBA00022748"/>
    </source>
</evidence>
<organism evidence="9 10">
    <name type="scientific">Mycolicibacterium gadium</name>
    <name type="common">Mycobacterium gadium</name>
    <dbReference type="NCBI Taxonomy" id="1794"/>
    <lineage>
        <taxon>Bacteria</taxon>
        <taxon>Bacillati</taxon>
        <taxon>Actinomycetota</taxon>
        <taxon>Actinomycetes</taxon>
        <taxon>Mycobacteriales</taxon>
        <taxon>Mycobacteriaceae</taxon>
        <taxon>Mycolicibacterium</taxon>
    </lineage>
</organism>
<comment type="subcellular location">
    <subcellularLocation>
        <location evidence="1">Cell envelope</location>
    </subcellularLocation>
</comment>
<keyword evidence="7" id="KW-0472">Membrane</keyword>
<dbReference type="GO" id="GO:0030313">
    <property type="term" value="C:cell envelope"/>
    <property type="evidence" value="ECO:0007669"/>
    <property type="project" value="UniProtKB-SubCell"/>
</dbReference>
<dbReference type="Gene3D" id="3.40.30.10">
    <property type="entry name" value="Glutaredoxin"/>
    <property type="match status" value="1"/>
</dbReference>
<dbReference type="Pfam" id="PF08534">
    <property type="entry name" value="Redoxin"/>
    <property type="match status" value="1"/>
</dbReference>
<evidence type="ECO:0000256" key="7">
    <source>
        <dbReference type="SAM" id="Phobius"/>
    </source>
</evidence>
<dbReference type="InterPro" id="IPR036249">
    <property type="entry name" value="Thioredoxin-like_sf"/>
</dbReference>
<dbReference type="KEGG" id="mgad:MGAD_38690"/>
<dbReference type="PROSITE" id="PS00194">
    <property type="entry name" value="THIOREDOXIN_1"/>
    <property type="match status" value="1"/>
</dbReference>
<evidence type="ECO:0000256" key="4">
    <source>
        <dbReference type="ARBA" id="ARBA00023157"/>
    </source>
</evidence>
<dbReference type="GO" id="GO:0017004">
    <property type="term" value="P:cytochrome complex assembly"/>
    <property type="evidence" value="ECO:0007669"/>
    <property type="project" value="UniProtKB-KW"/>
</dbReference>
<feature type="domain" description="Thioredoxin" evidence="8">
    <location>
        <begin position="70"/>
        <end position="212"/>
    </location>
</feature>
<keyword evidence="5" id="KW-0676">Redox-active center</keyword>
<sequence length="215" mass="22364">MTTSTRWTVAVMAVVVALGAALWTQLGGDESQPGSTGLGTSRDRRDADTAEALAEPRASADLMPCPTTGVGEGPQALRGIILECAGDGSSVDVAKAVAGRTVVLNLWAYWCAPCAQELPAMAEYQRRVGSEVTVLTVHQDENETAALLRLAELGVHLPTLQDGRRRIAAALKVPNVMPATVVLRANGSVAAILPRSFADADEIAAAIDPELGEPG</sequence>
<evidence type="ECO:0000256" key="3">
    <source>
        <dbReference type="ARBA" id="ARBA00022968"/>
    </source>
</evidence>